<organism evidence="1 2">
    <name type="scientific">Bathymodiolus thermophilus thioautotrophic gill symbiont</name>
    <dbReference type="NCBI Taxonomy" id="2360"/>
    <lineage>
        <taxon>Bacteria</taxon>
        <taxon>Pseudomonadati</taxon>
        <taxon>Pseudomonadota</taxon>
        <taxon>Gammaproteobacteria</taxon>
        <taxon>sulfur-oxidizing symbionts</taxon>
    </lineage>
</organism>
<reference evidence="2" key="1">
    <citation type="submission" date="2016-09" db="EMBL/GenBank/DDBJ databases">
        <title>Genome Sequence of Bathymodiolus thermophilus sulfur-oxidizing gill endosymbiont.</title>
        <authorList>
            <person name="Ponnudurai R."/>
            <person name="Kleiner M."/>
            <person name="Sayavedra L."/>
            <person name="Thuermer A."/>
            <person name="Felbeck H."/>
            <person name="Schlueter R."/>
            <person name="Schweder T."/>
            <person name="Markert S."/>
        </authorList>
    </citation>
    <scope>NUCLEOTIDE SEQUENCE [LARGE SCALE GENOMIC DNA]</scope>
    <source>
        <strain evidence="2">BAT/CrabSpa'14</strain>
    </source>
</reference>
<dbReference type="RefSeq" id="WP_158009206.1">
    <property type="nucleotide sequence ID" value="NZ_MIQH01000288.1"/>
</dbReference>
<gene>
    <name evidence="1" type="ORF">BGC33_00085</name>
</gene>
<proteinExistence type="predicted"/>
<accession>A0A1J8P399</accession>
<feature type="non-terminal residue" evidence="1">
    <location>
        <position position="1"/>
    </location>
</feature>
<protein>
    <submittedName>
        <fullName evidence="1">Uncharacterized protein</fullName>
    </submittedName>
</protein>
<evidence type="ECO:0000313" key="2">
    <source>
        <dbReference type="Proteomes" id="UP000182798"/>
    </source>
</evidence>
<dbReference type="Proteomes" id="UP000182798">
    <property type="component" value="Unassembled WGS sequence"/>
</dbReference>
<feature type="non-terminal residue" evidence="1">
    <location>
        <position position="70"/>
    </location>
</feature>
<comment type="caution">
    <text evidence="1">The sequence shown here is derived from an EMBL/GenBank/DDBJ whole genome shotgun (WGS) entry which is preliminary data.</text>
</comment>
<name>A0A1J8P399_9GAMM</name>
<evidence type="ECO:0000313" key="1">
    <source>
        <dbReference type="EMBL" id="OJA03694.1"/>
    </source>
</evidence>
<dbReference type="EMBL" id="MIQH01000288">
    <property type="protein sequence ID" value="OJA03694.1"/>
    <property type="molecule type" value="Genomic_DNA"/>
</dbReference>
<sequence length="70" mass="7125">DASWTSALDSDKAYIVQVTLSGTLLGNAMSGLSQASIVIIDDTITSTLAGTHTVAISNDAGTLGNDRITN</sequence>
<dbReference type="AlphaFoldDB" id="A0A1J8P399"/>